<name>A0A4V1A204_9BURK</name>
<dbReference type="RefSeq" id="WP_131278376.1">
    <property type="nucleotide sequence ID" value="NZ_CP031395.1"/>
</dbReference>
<dbReference type="Proteomes" id="UP000292939">
    <property type="component" value="Chromosome"/>
</dbReference>
<evidence type="ECO:0000313" key="3">
    <source>
        <dbReference type="Proteomes" id="UP000292939"/>
    </source>
</evidence>
<reference evidence="2 3" key="1">
    <citation type="submission" date="2018-07" db="EMBL/GenBank/DDBJ databases">
        <title>Exploring interactions and the metabolic potential of the ultra-small soil bacteria Hylemonella gracilis.</title>
        <authorList>
            <person name="Tyc O."/>
            <person name="Kulkarni P."/>
            <person name="Gawehns F."/>
            <person name="Hundscheid M."/>
            <person name="Zweers H."/>
            <person name="Garbeva P."/>
        </authorList>
    </citation>
    <scope>NUCLEOTIDE SEQUENCE [LARGE SCALE GENOMIC DNA]</scope>
    <source>
        <strain evidence="2 3">NS1</strain>
    </source>
</reference>
<evidence type="ECO:0000256" key="1">
    <source>
        <dbReference type="SAM" id="Phobius"/>
    </source>
</evidence>
<dbReference type="OrthoDB" id="8907965at2"/>
<evidence type="ECO:0000313" key="2">
    <source>
        <dbReference type="EMBL" id="QBK04359.1"/>
    </source>
</evidence>
<proteinExistence type="predicted"/>
<keyword evidence="1" id="KW-1133">Transmembrane helix</keyword>
<gene>
    <name evidence="2" type="ORF">DW355_05785</name>
</gene>
<feature type="transmembrane region" description="Helical" evidence="1">
    <location>
        <begin position="75"/>
        <end position="97"/>
    </location>
</feature>
<dbReference type="KEGG" id="hgr:DW355_05785"/>
<feature type="transmembrane region" description="Helical" evidence="1">
    <location>
        <begin position="46"/>
        <end position="68"/>
    </location>
</feature>
<dbReference type="EMBL" id="CP031395">
    <property type="protein sequence ID" value="QBK04359.1"/>
    <property type="molecule type" value="Genomic_DNA"/>
</dbReference>
<feature type="transmembrane region" description="Helical" evidence="1">
    <location>
        <begin position="103"/>
        <end position="127"/>
    </location>
</feature>
<keyword evidence="1" id="KW-0812">Transmembrane</keyword>
<dbReference type="AlphaFoldDB" id="A0A4V1A204"/>
<keyword evidence="1" id="KW-0472">Membrane</keyword>
<sequence length="135" mass="14472">MSSFTTVLSSPRLLHLALRSDAASCLAMGLPLVAFADPLSVWLGLPTPLLLACGWALFPSAALMLLAARSARPPAALVWLVILGNLAWLLGSVYLGFALRLTGLGQVFLASQALVVVLLTELEYMAWRRLSQARQ</sequence>
<organism evidence="2 3">
    <name type="scientific">Hylemonella gracilis</name>
    <dbReference type="NCBI Taxonomy" id="80880"/>
    <lineage>
        <taxon>Bacteria</taxon>
        <taxon>Pseudomonadati</taxon>
        <taxon>Pseudomonadota</taxon>
        <taxon>Betaproteobacteria</taxon>
        <taxon>Burkholderiales</taxon>
        <taxon>Comamonadaceae</taxon>
        <taxon>Hylemonella</taxon>
    </lineage>
</organism>
<protein>
    <submittedName>
        <fullName evidence="2">Uncharacterized protein</fullName>
    </submittedName>
</protein>
<accession>A0A4V1A204</accession>